<evidence type="ECO:0000313" key="1">
    <source>
        <dbReference type="EMBL" id="ACI20976.1"/>
    </source>
</evidence>
<keyword evidence="2" id="KW-1185">Reference proteome</keyword>
<sequence length="40" mass="4317">MLAIEIACLPLMRIIPIPPSPKGVLIAAIVSNSDEITRIF</sequence>
<name>B5YLC6_THEYD</name>
<evidence type="ECO:0000313" key="2">
    <source>
        <dbReference type="Proteomes" id="UP000000718"/>
    </source>
</evidence>
<reference evidence="1 2" key="2">
    <citation type="journal article" date="2015" name="Genome Announc.">
        <title>Genome Sequence of the Sulfate-Reducing Thermophilic Bacterium Thermodesulfovibrio yellowstonii Strain DSM 11347T (Phylum Nitrospirae).</title>
        <authorList>
            <person name="Bhatnagar S."/>
            <person name="Badger J.H."/>
            <person name="Madupu R."/>
            <person name="Khouri H.M."/>
            <person name="O'Connor E.M."/>
            <person name="Robb F.T."/>
            <person name="Ward N.L."/>
            <person name="Eisen J.A."/>
        </authorList>
    </citation>
    <scope>NUCLEOTIDE SEQUENCE [LARGE SCALE GENOMIC DNA]</scope>
    <source>
        <strain evidence="2">ATCC 51303 / DSM 11347 / YP87</strain>
    </source>
</reference>
<dbReference type="InParanoid" id="B5YLC6"/>
<dbReference type="Proteomes" id="UP000000718">
    <property type="component" value="Chromosome"/>
</dbReference>
<dbReference type="KEGG" id="tye:THEYE_A1222"/>
<dbReference type="PATRIC" id="fig|289376.4.peg.1196"/>
<protein>
    <submittedName>
        <fullName evidence="1">Uncharacterized protein</fullName>
    </submittedName>
</protein>
<proteinExistence type="predicted"/>
<reference evidence="2" key="1">
    <citation type="submission" date="2008-08" db="EMBL/GenBank/DDBJ databases">
        <title>The complete genome sequence of Thermodesulfovibrio yellowstonii strain ATCC 51303 / DSM 11347 / YP87.</title>
        <authorList>
            <person name="Dodson R.J."/>
            <person name="Durkin A.S."/>
            <person name="Wu M."/>
            <person name="Eisen J."/>
            <person name="Sutton G."/>
        </authorList>
    </citation>
    <scope>NUCLEOTIDE SEQUENCE [LARGE SCALE GENOMIC DNA]</scope>
    <source>
        <strain evidence="2">ATCC 51303 / DSM 11347 / YP87</strain>
    </source>
</reference>
<dbReference type="EMBL" id="CP001147">
    <property type="protein sequence ID" value="ACI20976.1"/>
    <property type="molecule type" value="Genomic_DNA"/>
</dbReference>
<gene>
    <name evidence="1" type="ordered locus">THEYE_A1222</name>
</gene>
<dbReference type="HOGENOM" id="CLU_3297890_0_0_0"/>
<accession>B5YLC6</accession>
<dbReference type="EnsemblBacteria" id="ACI20976">
    <property type="protein sequence ID" value="ACI20976"/>
    <property type="gene ID" value="THEYE_A1222"/>
</dbReference>
<organism evidence="1 2">
    <name type="scientific">Thermodesulfovibrio yellowstonii (strain ATCC 51303 / DSM 11347 / YP87)</name>
    <dbReference type="NCBI Taxonomy" id="289376"/>
    <lineage>
        <taxon>Bacteria</taxon>
        <taxon>Pseudomonadati</taxon>
        <taxon>Nitrospirota</taxon>
        <taxon>Thermodesulfovibrionia</taxon>
        <taxon>Thermodesulfovibrionales</taxon>
        <taxon>Thermodesulfovibrionaceae</taxon>
        <taxon>Thermodesulfovibrio</taxon>
    </lineage>
</organism>
<dbReference type="AlphaFoldDB" id="B5YLC6"/>